<proteinExistence type="predicted"/>
<dbReference type="InterPro" id="IPR056511">
    <property type="entry name" value="IDM1_C"/>
</dbReference>
<dbReference type="PANTHER" id="PTHR46508">
    <property type="entry name" value="PHD FINGER FAMILY PROTEIN"/>
    <property type="match status" value="1"/>
</dbReference>
<evidence type="ECO:0000313" key="4">
    <source>
        <dbReference type="Proteomes" id="UP000467840"/>
    </source>
</evidence>
<feature type="region of interest" description="Disordered" evidence="1">
    <location>
        <begin position="1104"/>
        <end position="1153"/>
    </location>
</feature>
<evidence type="ECO:0000259" key="2">
    <source>
        <dbReference type="PROSITE" id="PS51186"/>
    </source>
</evidence>
<feature type="compositionally biased region" description="Polar residues" evidence="1">
    <location>
        <begin position="553"/>
        <end position="562"/>
    </location>
</feature>
<protein>
    <recommendedName>
        <fullName evidence="2">N-acetyltransferase domain-containing protein</fullName>
    </recommendedName>
</protein>
<dbReference type="Pfam" id="PF23209">
    <property type="entry name" value="IDM1_C"/>
    <property type="match status" value="1"/>
</dbReference>
<dbReference type="SUPFAM" id="SSF55729">
    <property type="entry name" value="Acyl-CoA N-acyltransferases (Nat)"/>
    <property type="match status" value="1"/>
</dbReference>
<comment type="caution">
    <text evidence="3">The sequence shown here is derived from an EMBL/GenBank/DDBJ whole genome shotgun (WGS) entry which is preliminary data.</text>
</comment>
<name>A0A6A6KEG8_HEVBR</name>
<dbReference type="InterPro" id="IPR000182">
    <property type="entry name" value="GNAT_dom"/>
</dbReference>
<gene>
    <name evidence="3" type="ORF">GH714_039644</name>
</gene>
<dbReference type="Gene3D" id="3.40.630.30">
    <property type="match status" value="1"/>
</dbReference>
<reference evidence="3 4" key="1">
    <citation type="journal article" date="2020" name="Mol. Plant">
        <title>The Chromosome-Based Rubber Tree Genome Provides New Insights into Spurge Genome Evolution and Rubber Biosynthesis.</title>
        <authorList>
            <person name="Liu J."/>
            <person name="Shi C."/>
            <person name="Shi C.C."/>
            <person name="Li W."/>
            <person name="Zhang Q.J."/>
            <person name="Zhang Y."/>
            <person name="Li K."/>
            <person name="Lu H.F."/>
            <person name="Shi C."/>
            <person name="Zhu S.T."/>
            <person name="Xiao Z.Y."/>
            <person name="Nan H."/>
            <person name="Yue Y."/>
            <person name="Zhu X.G."/>
            <person name="Wu Y."/>
            <person name="Hong X.N."/>
            <person name="Fan G.Y."/>
            <person name="Tong Y."/>
            <person name="Zhang D."/>
            <person name="Mao C.L."/>
            <person name="Liu Y.L."/>
            <person name="Hao S.J."/>
            <person name="Liu W.Q."/>
            <person name="Lv M.Q."/>
            <person name="Zhang H.B."/>
            <person name="Liu Y."/>
            <person name="Hu-Tang G.R."/>
            <person name="Wang J.P."/>
            <person name="Wang J.H."/>
            <person name="Sun Y.H."/>
            <person name="Ni S.B."/>
            <person name="Chen W.B."/>
            <person name="Zhang X.C."/>
            <person name="Jiao Y.N."/>
            <person name="Eichler E.E."/>
            <person name="Li G.H."/>
            <person name="Liu X."/>
            <person name="Gao L.Z."/>
        </authorList>
    </citation>
    <scope>NUCLEOTIDE SEQUENCE [LARGE SCALE GENOMIC DNA]</scope>
    <source>
        <strain evidence="4">cv. GT1</strain>
        <tissue evidence="3">Leaf</tissue>
    </source>
</reference>
<dbReference type="CDD" id="cd04301">
    <property type="entry name" value="NAT_SF"/>
    <property type="match status" value="1"/>
</dbReference>
<dbReference type="AlphaFoldDB" id="A0A6A6KEG8"/>
<keyword evidence="4" id="KW-1185">Reference proteome</keyword>
<sequence>MLSSTIEDLSNDGFGGSQHEKCIFAEVFFGKDTGGTSKRSQVSGLINFECENSKIADSSLCSNSENSALTSQCSSKSSLVDDSEMNENSGGASASCCFQERLDRDDQNMSIKRMKFSVDGPSGTEPDTVKILTSTVVPKEIVDGVPAANRDLAGQTTVLYIVESSCQDAVSSCYLSKQQIKLDGVGDVCDKDVLKCRLPNADGNAGKEVVICKAVASPVSQESFATRLFHAKPSAAIVEKSGSPIRAEERLKELDSPGLGVSNYLKTDSKKDPRPFLQSHIVRILLAAGWFIGKRKRPSRKYSETVYRSPSGRMFREFPKVWRLCGQILYADGYKLAQEENFKEWTNITHFWSDLSEVLLNIEKEIDQTDVGNALAHQWSLLDPFVNVVFIDRKVGLLRKGDTVKAGKGDTVMALMNDDSALHQSAGGNMHSWHSDSSLATQNASTIWEVNQHACIQQSGDISFSKYGEQTNGFVKGHENQSIYVVEREEMCSVDVASGMGNRSFRMCKDKVSCLDMTSLPPCGSESTCVQLSGCQCDASVTDGNANVLGGSESASPHQDSSLVDVDDRSGHLDFSNGQDEPTYTQSVNLDVAQQTELSYEDGQCIQASSFKTKDKTVVVKRKTRRKSRKISEIRTTLYQSNHIHTDGNQLEPKEVKENLVANSGIKTSCKKLSPVATCLRQADGKGSKLKKMHHNLDACKRGQKRPTRCLLKDDDLLVSAIIKNKDFSSGATKSTYKRKAFKSRAQIKLKNQKGGCSLLPRNLSKVGKQYNDGKWSIGGTRTVLSWLVHNRVISVNDVIQYRNPKDDAVIKDGLVTKDGIIYHETCWKRKNIYEQVASDTWLCRESCREVYSGLHSHVGISNPIADGFCWTLLRCIHEDQKVHSAQRFALKAEWNSKLAVALTIMEECFQSMLDPRTGIDMIPHVLYNWGSEFARLNFHGFYTVVLEKDDVLLSVACIRVHGATVAEMPLIATCSNYRRHGMCRRLMNAIEEMLISFKVEKLVISAIPDLVETWTEGFGFTPVSNDEKQSLNKINLMVFPGTILLKKQLHRTNKADTQSEFGTCLVGEHGIESLEQFDRNRFVHEDTVKMDAKLAEIQNLQESEFSGGRETADAVKGPGHASPSVRNEPTKLGVYSDEEPPIESVEPSDGNYYSNEDAAKLEEEKLIVVENQDSNLQEQFSKLSCEVERNQAELACNVQSVNDEPSLDGKLHQVFEINGKK</sequence>
<dbReference type="Proteomes" id="UP000467840">
    <property type="component" value="Chromosome 3"/>
</dbReference>
<dbReference type="GO" id="GO:0016747">
    <property type="term" value="F:acyltransferase activity, transferring groups other than amino-acyl groups"/>
    <property type="evidence" value="ECO:0007669"/>
    <property type="project" value="InterPro"/>
</dbReference>
<evidence type="ECO:0000256" key="1">
    <source>
        <dbReference type="SAM" id="MobiDB-lite"/>
    </source>
</evidence>
<accession>A0A6A6KEG8</accession>
<dbReference type="PANTHER" id="PTHR46508:SF2">
    <property type="entry name" value="INCREASED DNA METHYLATION 1"/>
    <property type="match status" value="1"/>
</dbReference>
<evidence type="ECO:0000313" key="3">
    <source>
        <dbReference type="EMBL" id="KAF2287330.1"/>
    </source>
</evidence>
<dbReference type="EMBL" id="JAAGAX010000017">
    <property type="protein sequence ID" value="KAF2287330.1"/>
    <property type="molecule type" value="Genomic_DNA"/>
</dbReference>
<dbReference type="InterPro" id="IPR016181">
    <property type="entry name" value="Acyl_CoA_acyltransferase"/>
</dbReference>
<feature type="region of interest" description="Disordered" evidence="1">
    <location>
        <begin position="548"/>
        <end position="583"/>
    </location>
</feature>
<dbReference type="PROSITE" id="PS51186">
    <property type="entry name" value="GNAT"/>
    <property type="match status" value="1"/>
</dbReference>
<organism evidence="3 4">
    <name type="scientific">Hevea brasiliensis</name>
    <name type="common">Para rubber tree</name>
    <name type="synonym">Siphonia brasiliensis</name>
    <dbReference type="NCBI Taxonomy" id="3981"/>
    <lineage>
        <taxon>Eukaryota</taxon>
        <taxon>Viridiplantae</taxon>
        <taxon>Streptophyta</taxon>
        <taxon>Embryophyta</taxon>
        <taxon>Tracheophyta</taxon>
        <taxon>Spermatophyta</taxon>
        <taxon>Magnoliopsida</taxon>
        <taxon>eudicotyledons</taxon>
        <taxon>Gunneridae</taxon>
        <taxon>Pentapetalae</taxon>
        <taxon>rosids</taxon>
        <taxon>fabids</taxon>
        <taxon>Malpighiales</taxon>
        <taxon>Euphorbiaceae</taxon>
        <taxon>Crotonoideae</taxon>
        <taxon>Micrandreae</taxon>
        <taxon>Hevea</taxon>
    </lineage>
</organism>
<feature type="domain" description="N-acetyltransferase" evidence="2">
    <location>
        <begin position="904"/>
        <end position="1051"/>
    </location>
</feature>